<organism evidence="1">
    <name type="scientific">Pseudomonas solani</name>
    <dbReference type="NCBI Taxonomy" id="2731552"/>
    <lineage>
        <taxon>Bacteria</taxon>
        <taxon>Pseudomonadati</taxon>
        <taxon>Pseudomonadota</taxon>
        <taxon>Gammaproteobacteria</taxon>
        <taxon>Pseudomonadales</taxon>
        <taxon>Pseudomonadaceae</taxon>
        <taxon>Pseudomonas</taxon>
    </lineage>
</organism>
<dbReference type="GO" id="GO:0016746">
    <property type="term" value="F:acyltransferase activity"/>
    <property type="evidence" value="ECO:0007669"/>
    <property type="project" value="InterPro"/>
</dbReference>
<reference evidence="1" key="1">
    <citation type="submission" date="2023-08" db="EMBL/GenBank/DDBJ databases">
        <title>Increased levels of nutrients transform a symbiont into a lethal pathobiont.</title>
        <authorList>
            <person name="Lachnit T."/>
            <person name="Ulrich L."/>
            <person name="Willmer F.M."/>
            <person name="Hasenbein T."/>
            <person name="Steiner L.X."/>
            <person name="Wolters M."/>
            <person name="Herbst E.M."/>
            <person name="Deines P."/>
        </authorList>
    </citation>
    <scope>NUCLEOTIDE SEQUENCE</scope>
    <source>
        <strain evidence="1">T3</strain>
    </source>
</reference>
<dbReference type="InterPro" id="IPR016039">
    <property type="entry name" value="Thiolase-like"/>
</dbReference>
<dbReference type="RefSeq" id="WP_350448646.1">
    <property type="nucleotide sequence ID" value="NZ_CP158373.1"/>
</dbReference>
<dbReference type="Gene3D" id="3.40.47.10">
    <property type="match status" value="1"/>
</dbReference>
<sequence length="345" mass="36933">MQALSIKGIGMVTAVGHDALSTCAAIRCAIDNFQDTRFLDKGGEWLVGSSVQLEEAWRGQTKLVKMAARAVAEAIASTPGLDPAKTPLLLCIAEEDRPARLADLGPRLIRGIQKELGAEFHADSSFIARGRVGAAVGLLNARKLIHELGHRHVLIAGVDSFLNAPVMEAYERRDRLLTSLNSNGFIPGEGAAAVSLCAPVAEDQPQLVCTGLGFGMEPATVESLDIPLRADGLTQALRAALQEAGSRMESYDYRLTDLSGEQYYFKEASLALSRNLRVRKEFFDLWHPADCIGECGAAIGPAMLALAHSASRKGYSPGNNILCHLGNDAGQRAVALLSYQRVRAA</sequence>
<protein>
    <recommendedName>
        <fullName evidence="2">3-oxoacyl-ACP synthase</fullName>
    </recommendedName>
</protein>
<dbReference type="EMBL" id="CP158373">
    <property type="protein sequence ID" value="XBY67065.1"/>
    <property type="molecule type" value="Genomic_DNA"/>
</dbReference>
<gene>
    <name evidence="1" type="ORF">ABS648_15225</name>
</gene>
<dbReference type="AlphaFoldDB" id="A0AAU7YAU0"/>
<evidence type="ECO:0000313" key="1">
    <source>
        <dbReference type="EMBL" id="XBY67065.1"/>
    </source>
</evidence>
<evidence type="ECO:0008006" key="2">
    <source>
        <dbReference type="Google" id="ProtNLM"/>
    </source>
</evidence>
<dbReference type="NCBIfam" id="NF004798">
    <property type="entry name" value="PRK06147.1"/>
    <property type="match status" value="1"/>
</dbReference>
<proteinExistence type="predicted"/>
<accession>A0AAU7YAU0</accession>
<dbReference type="SUPFAM" id="SSF53901">
    <property type="entry name" value="Thiolase-like"/>
    <property type="match status" value="2"/>
</dbReference>
<name>A0AAU7YAU0_9PSED</name>